<evidence type="ECO:0000256" key="1">
    <source>
        <dbReference type="SAM" id="Phobius"/>
    </source>
</evidence>
<dbReference type="Proteomes" id="UP000050488">
    <property type="component" value="Unassembled WGS sequence"/>
</dbReference>
<dbReference type="STRING" id="1544413.Clow_01507"/>
<sequence length="255" mass="27790">METMLNACRAEYLKLRTTASLWWTSGIFLLLALSVPTLLGLTISPAETDAEYLTSVANPEMMLGTIPFICLPVVVVQAAMTVSTEYRYGIQATTLLATPRRGVVAAAKWLVYSAHVAVLTLIAVFLTYVIFGALTTGISPSTFLSDGHALSYLLVMPLGMILIVTFTQGIAMLVRNTAGAVVLVLAWKLVIESALEFLPKIGHVVADYLPFKHFDLFIAQSELSEWGMWGDGAYFTLWAVVVWAVGFASFARRDA</sequence>
<proteinExistence type="predicted"/>
<dbReference type="RefSeq" id="WP_156334752.1">
    <property type="nucleotide sequence ID" value="NZ_JAUSQY010000001.1"/>
</dbReference>
<dbReference type="PANTHER" id="PTHR37305:SF1">
    <property type="entry name" value="MEMBRANE PROTEIN"/>
    <property type="match status" value="1"/>
</dbReference>
<gene>
    <name evidence="2" type="ORF">Clow_01507</name>
</gene>
<name>A0A0Q0UE84_9CORY</name>
<protein>
    <submittedName>
        <fullName evidence="2">ABC-2 family transporter protein</fullName>
    </submittedName>
</protein>
<keyword evidence="1" id="KW-1133">Transmembrane helix</keyword>
<feature type="transmembrane region" description="Helical" evidence="1">
    <location>
        <begin position="232"/>
        <end position="251"/>
    </location>
</feature>
<accession>A0A0Q0UE84</accession>
<dbReference type="PANTHER" id="PTHR37305">
    <property type="entry name" value="INTEGRAL MEMBRANE PROTEIN-RELATED"/>
    <property type="match status" value="1"/>
</dbReference>
<keyword evidence="1" id="KW-0812">Transmembrane</keyword>
<comment type="caution">
    <text evidence="2">The sequence shown here is derived from an EMBL/GenBank/DDBJ whole genome shotgun (WGS) entry which is preliminary data.</text>
</comment>
<feature type="transmembrane region" description="Helical" evidence="1">
    <location>
        <begin position="109"/>
        <end position="134"/>
    </location>
</feature>
<dbReference type="PATRIC" id="fig|1544413.3.peg.1509"/>
<keyword evidence="1" id="KW-0472">Membrane</keyword>
<dbReference type="EMBL" id="LKEV01000004">
    <property type="protein sequence ID" value="KQB86153.1"/>
    <property type="molecule type" value="Genomic_DNA"/>
</dbReference>
<reference evidence="2 3" key="1">
    <citation type="submission" date="2015-10" db="EMBL/GenBank/DDBJ databases">
        <title>Corynebacteirum lowii and Corynebacterium oculi species nova, derived from human clinical disease and and emended description of Corynebacterium mastiditis.</title>
        <authorList>
            <person name="Bernard K."/>
            <person name="Pacheco A.L."/>
            <person name="Mcdougall C."/>
            <person name="Burtx T."/>
            <person name="Weibe D."/>
            <person name="Tyler S."/>
            <person name="Olson A.B."/>
            <person name="Cnockaert M."/>
            <person name="Eguchi H."/>
            <person name="Kuwahara T."/>
            <person name="Nakayama-Imaohji H."/>
            <person name="Boudewijins M."/>
            <person name="Van Hoecke F."/>
            <person name="Bernier A.-M."/>
            <person name="Vandamme P."/>
        </authorList>
    </citation>
    <scope>NUCLEOTIDE SEQUENCE [LARGE SCALE GENOMIC DNA]</scope>
    <source>
        <strain evidence="2 3">NML 130206</strain>
    </source>
</reference>
<feature type="transmembrane region" description="Helical" evidence="1">
    <location>
        <begin position="21"/>
        <end position="41"/>
    </location>
</feature>
<organism evidence="2 3">
    <name type="scientific">Corynebacterium lowii</name>
    <dbReference type="NCBI Taxonomy" id="1544413"/>
    <lineage>
        <taxon>Bacteria</taxon>
        <taxon>Bacillati</taxon>
        <taxon>Actinomycetota</taxon>
        <taxon>Actinomycetes</taxon>
        <taxon>Mycobacteriales</taxon>
        <taxon>Corynebacteriaceae</taxon>
        <taxon>Corynebacterium</taxon>
    </lineage>
</organism>
<feature type="transmembrane region" description="Helical" evidence="1">
    <location>
        <begin position="149"/>
        <end position="166"/>
    </location>
</feature>
<evidence type="ECO:0000313" key="3">
    <source>
        <dbReference type="Proteomes" id="UP000050488"/>
    </source>
</evidence>
<dbReference type="OrthoDB" id="4420358at2"/>
<feature type="transmembrane region" description="Helical" evidence="1">
    <location>
        <begin position="61"/>
        <end position="82"/>
    </location>
</feature>
<keyword evidence="3" id="KW-1185">Reference proteome</keyword>
<dbReference type="AlphaFoldDB" id="A0A0Q0UE84"/>
<evidence type="ECO:0000313" key="2">
    <source>
        <dbReference type="EMBL" id="KQB86153.1"/>
    </source>
</evidence>